<comment type="caution">
    <text evidence="2">The sequence shown here is derived from an EMBL/GenBank/DDBJ whole genome shotgun (WGS) entry which is preliminary data.</text>
</comment>
<accession>A0AAD9R5S7</accession>
<dbReference type="FunFam" id="1.10.10.10:FF:000091">
    <property type="entry name" value="Cullin 3"/>
    <property type="match status" value="1"/>
</dbReference>
<sequence length="73" mass="8628">MSLTKYRIEAAIVRIMKARKKRPHTLLVAEVTEQLKARFMPSPQVIKKRIEGLIEREYLARTPEDRKVYVYVA</sequence>
<dbReference type="EMBL" id="JARQWQ010000002">
    <property type="protein sequence ID" value="KAK2573585.1"/>
    <property type="molecule type" value="Genomic_DNA"/>
</dbReference>
<evidence type="ECO:0000313" key="2">
    <source>
        <dbReference type="EMBL" id="KAK2573585.1"/>
    </source>
</evidence>
<dbReference type="Gene3D" id="1.10.10.10">
    <property type="entry name" value="Winged helix-like DNA-binding domain superfamily/Winged helix DNA-binding domain"/>
    <property type="match status" value="1"/>
</dbReference>
<dbReference type="Proteomes" id="UP001249851">
    <property type="component" value="Unassembled WGS sequence"/>
</dbReference>
<dbReference type="PROSITE" id="PS01256">
    <property type="entry name" value="CULLIN_1"/>
    <property type="match status" value="1"/>
</dbReference>
<gene>
    <name evidence="2" type="ORF">P5673_001255</name>
</gene>
<dbReference type="InterPro" id="IPR036388">
    <property type="entry name" value="WH-like_DNA-bd_sf"/>
</dbReference>
<proteinExistence type="predicted"/>
<dbReference type="InterPro" id="IPR045093">
    <property type="entry name" value="Cullin"/>
</dbReference>
<dbReference type="GO" id="GO:0031625">
    <property type="term" value="F:ubiquitin protein ligase binding"/>
    <property type="evidence" value="ECO:0007669"/>
    <property type="project" value="InterPro"/>
</dbReference>
<dbReference type="PANTHER" id="PTHR11932">
    <property type="entry name" value="CULLIN"/>
    <property type="match status" value="1"/>
</dbReference>
<evidence type="ECO:0000313" key="3">
    <source>
        <dbReference type="Proteomes" id="UP001249851"/>
    </source>
</evidence>
<dbReference type="SMART" id="SM00884">
    <property type="entry name" value="Cullin_Nedd8"/>
    <property type="match status" value="1"/>
</dbReference>
<reference evidence="2" key="2">
    <citation type="journal article" date="2023" name="Science">
        <title>Genomic signatures of disease resistance in endangered staghorn corals.</title>
        <authorList>
            <person name="Vollmer S.V."/>
            <person name="Selwyn J.D."/>
            <person name="Despard B.A."/>
            <person name="Roesel C.L."/>
        </authorList>
    </citation>
    <scope>NUCLEOTIDE SEQUENCE</scope>
    <source>
        <strain evidence="2">K2</strain>
    </source>
</reference>
<keyword evidence="3" id="KW-1185">Reference proteome</keyword>
<dbReference type="SUPFAM" id="SSF46785">
    <property type="entry name" value="Winged helix' DNA-binding domain"/>
    <property type="match status" value="1"/>
</dbReference>
<feature type="domain" description="Cullin neddylation" evidence="1">
    <location>
        <begin position="1"/>
        <end position="67"/>
    </location>
</feature>
<reference evidence="2" key="1">
    <citation type="journal article" date="2023" name="G3 (Bethesda)">
        <title>Whole genome assembly and annotation of the endangered Caribbean coral Acropora cervicornis.</title>
        <authorList>
            <person name="Selwyn J.D."/>
            <person name="Vollmer S.V."/>
        </authorList>
    </citation>
    <scope>NUCLEOTIDE SEQUENCE</scope>
    <source>
        <strain evidence="2">K2</strain>
    </source>
</reference>
<dbReference type="GO" id="GO:0006511">
    <property type="term" value="P:ubiquitin-dependent protein catabolic process"/>
    <property type="evidence" value="ECO:0007669"/>
    <property type="project" value="InterPro"/>
</dbReference>
<name>A0AAD9R5S7_ACRCE</name>
<protein>
    <submittedName>
        <fullName evidence="2">Cullin-3-B</fullName>
    </submittedName>
</protein>
<dbReference type="InterPro" id="IPR036390">
    <property type="entry name" value="WH_DNA-bd_sf"/>
</dbReference>
<organism evidence="2 3">
    <name type="scientific">Acropora cervicornis</name>
    <name type="common">Staghorn coral</name>
    <dbReference type="NCBI Taxonomy" id="6130"/>
    <lineage>
        <taxon>Eukaryota</taxon>
        <taxon>Metazoa</taxon>
        <taxon>Cnidaria</taxon>
        <taxon>Anthozoa</taxon>
        <taxon>Hexacorallia</taxon>
        <taxon>Scleractinia</taxon>
        <taxon>Astrocoeniina</taxon>
        <taxon>Acroporidae</taxon>
        <taxon>Acropora</taxon>
    </lineage>
</organism>
<dbReference type="GO" id="GO:0031461">
    <property type="term" value="C:cullin-RING ubiquitin ligase complex"/>
    <property type="evidence" value="ECO:0007669"/>
    <property type="project" value="InterPro"/>
</dbReference>
<dbReference type="InterPro" id="IPR019559">
    <property type="entry name" value="Cullin_neddylation_domain"/>
</dbReference>
<dbReference type="InterPro" id="IPR016157">
    <property type="entry name" value="Cullin_CS"/>
</dbReference>
<dbReference type="AlphaFoldDB" id="A0AAD9R5S7"/>
<evidence type="ECO:0000259" key="1">
    <source>
        <dbReference type="SMART" id="SM00884"/>
    </source>
</evidence>
<dbReference type="Pfam" id="PF10557">
    <property type="entry name" value="Cullin_Nedd8"/>
    <property type="match status" value="1"/>
</dbReference>